<comment type="similarity">
    <text evidence="3">Belongs to the DNA photolyase class-1 family.</text>
</comment>
<dbReference type="InterPro" id="IPR006050">
    <property type="entry name" value="DNA_photolyase_N"/>
</dbReference>
<evidence type="ECO:0000256" key="4">
    <source>
        <dbReference type="ARBA" id="ARBA00022630"/>
    </source>
</evidence>
<dbReference type="Gene3D" id="3.40.50.620">
    <property type="entry name" value="HUPs"/>
    <property type="match status" value="1"/>
</dbReference>
<evidence type="ECO:0000256" key="6">
    <source>
        <dbReference type="ARBA" id="ARBA00022991"/>
    </source>
</evidence>
<feature type="region of interest" description="Disordered" evidence="8">
    <location>
        <begin position="168"/>
        <end position="199"/>
    </location>
</feature>
<feature type="compositionally biased region" description="Acidic residues" evidence="8">
    <location>
        <begin position="183"/>
        <end position="192"/>
    </location>
</feature>
<evidence type="ECO:0000256" key="7">
    <source>
        <dbReference type="RuleBase" id="RU004182"/>
    </source>
</evidence>
<evidence type="ECO:0000256" key="5">
    <source>
        <dbReference type="ARBA" id="ARBA00022827"/>
    </source>
</evidence>
<evidence type="ECO:0000256" key="8">
    <source>
        <dbReference type="SAM" id="MobiDB-lite"/>
    </source>
</evidence>
<dbReference type="Gene3D" id="1.10.579.10">
    <property type="entry name" value="DNA Cyclobutane Dipyrimidine Photolyase, subunit A, domain 3"/>
    <property type="match status" value="1"/>
</dbReference>
<proteinExistence type="inferred from homology"/>
<comment type="cofactor">
    <cofactor evidence="1">
        <name>(6R)-5,10-methylene-5,6,7,8-tetrahydrofolate</name>
        <dbReference type="ChEBI" id="CHEBI:15636"/>
    </cofactor>
</comment>
<dbReference type="PROSITE" id="PS00691">
    <property type="entry name" value="DNA_PHOTOLYASES_1_2"/>
    <property type="match status" value="1"/>
</dbReference>
<dbReference type="PRINTS" id="PR00147">
    <property type="entry name" value="DNAPHOTLYASE"/>
</dbReference>
<organism evidence="10 11">
    <name type="scientific">Ferrimonas gelatinilytica</name>
    <dbReference type="NCBI Taxonomy" id="1255257"/>
    <lineage>
        <taxon>Bacteria</taxon>
        <taxon>Pseudomonadati</taxon>
        <taxon>Pseudomonadota</taxon>
        <taxon>Gammaproteobacteria</taxon>
        <taxon>Alteromonadales</taxon>
        <taxon>Ferrimonadaceae</taxon>
        <taxon>Ferrimonas</taxon>
    </lineage>
</organism>
<dbReference type="SUPFAM" id="SSF48173">
    <property type="entry name" value="Cryptochrome/photolyase FAD-binding domain"/>
    <property type="match status" value="1"/>
</dbReference>
<keyword evidence="5 7" id="KW-0274">FAD</keyword>
<dbReference type="InterPro" id="IPR018394">
    <property type="entry name" value="DNA_photolyase_1_CS_C"/>
</dbReference>
<dbReference type="PANTHER" id="PTHR11455:SF9">
    <property type="entry name" value="CRYPTOCHROME CIRCADIAN CLOCK 5 ISOFORM X1"/>
    <property type="match status" value="1"/>
</dbReference>
<comment type="cofactor">
    <cofactor evidence="2">
        <name>FAD</name>
        <dbReference type="ChEBI" id="CHEBI:57692"/>
    </cofactor>
</comment>
<evidence type="ECO:0000256" key="2">
    <source>
        <dbReference type="ARBA" id="ARBA00001974"/>
    </source>
</evidence>
<dbReference type="PROSITE" id="PS51645">
    <property type="entry name" value="PHR_CRY_ALPHA_BETA"/>
    <property type="match status" value="1"/>
</dbReference>
<comment type="similarity">
    <text evidence="7">Belongs to the DNA photolyase family.</text>
</comment>
<dbReference type="SUPFAM" id="SSF52425">
    <property type="entry name" value="Cryptochrome/photolyase, N-terminal domain"/>
    <property type="match status" value="1"/>
</dbReference>
<dbReference type="Gene3D" id="1.25.40.80">
    <property type="match status" value="1"/>
</dbReference>
<accession>A0ABP9RZ89</accession>
<evidence type="ECO:0000256" key="3">
    <source>
        <dbReference type="ARBA" id="ARBA00005862"/>
    </source>
</evidence>
<dbReference type="InterPro" id="IPR002081">
    <property type="entry name" value="Cryptochrome/DNA_photolyase_1"/>
</dbReference>
<keyword evidence="11" id="KW-1185">Reference proteome</keyword>
<dbReference type="InterPro" id="IPR014729">
    <property type="entry name" value="Rossmann-like_a/b/a_fold"/>
</dbReference>
<dbReference type="Pfam" id="PF00875">
    <property type="entry name" value="DNA_photolyase"/>
    <property type="match status" value="1"/>
</dbReference>
<sequence>MKAVWFRSDLRLEDNPALDGACEVGQPIRGIYFATPGQWRRHGLGPNKLGWIRANLESLKQRLAESGVALDILQVDDFDAIPNALLSWCEDHLVDQVFCNAEPGFNEERRDTGVANCLNEKGLKLHRFAETNLLDFDAIETTTGTPYRVFTPFSRKAREYLSDHTPAPLTFSKLDQPSSDGDSGCDEWEQEPDYPGHLIPGEAEAQMRLKAFLDEKVDSYHEARNVPADEGTSYLSPYLAVGVLSVRTVFAALQQQECDGEGASTWLNELLWREFYRYLMYHFPSLSKDSAMYPEKEPEWEVHNERFQRWQQGETGFEMVDAGMKQLLQTGWMHNRLRMLCASFLVKDLHLDWRLGERHFMYYLLDGDFPSNNGGWQWAAGCGADAAPYYRHFSPSRQAERFDSDRRYRDAFLPKNTTSRDPIVDHALQSKSFNEKIKELRDVS</sequence>
<dbReference type="EMBL" id="BAABLF010000006">
    <property type="protein sequence ID" value="GAA5189434.1"/>
    <property type="molecule type" value="Genomic_DNA"/>
</dbReference>
<dbReference type="PANTHER" id="PTHR11455">
    <property type="entry name" value="CRYPTOCHROME"/>
    <property type="match status" value="1"/>
</dbReference>
<comment type="caution">
    <text evidence="10">The sequence shown here is derived from an EMBL/GenBank/DDBJ whole genome shotgun (WGS) entry which is preliminary data.</text>
</comment>
<dbReference type="Proteomes" id="UP001501600">
    <property type="component" value="Unassembled WGS sequence"/>
</dbReference>
<name>A0ABP9RZ89_9GAMM</name>
<dbReference type="Pfam" id="PF03441">
    <property type="entry name" value="FAD_binding_7"/>
    <property type="match status" value="1"/>
</dbReference>
<evidence type="ECO:0000313" key="10">
    <source>
        <dbReference type="EMBL" id="GAA5189434.1"/>
    </source>
</evidence>
<keyword evidence="4 7" id="KW-0285">Flavoprotein</keyword>
<keyword evidence="6 7" id="KW-0157">Chromophore</keyword>
<gene>
    <name evidence="10" type="primary">phrB</name>
    <name evidence="10" type="ORF">GCM10025772_11840</name>
</gene>
<dbReference type="InterPro" id="IPR036134">
    <property type="entry name" value="Crypto/Photolyase_FAD-like_sf"/>
</dbReference>
<dbReference type="RefSeq" id="WP_345316123.1">
    <property type="nucleotide sequence ID" value="NZ_BAABLF010000006.1"/>
</dbReference>
<protein>
    <submittedName>
        <fullName evidence="10">Deoxyribodipyrimidine photo-lyase</fullName>
    </submittedName>
</protein>
<evidence type="ECO:0000259" key="9">
    <source>
        <dbReference type="PROSITE" id="PS51645"/>
    </source>
</evidence>
<feature type="domain" description="Photolyase/cryptochrome alpha/beta" evidence="9">
    <location>
        <begin position="1"/>
        <end position="133"/>
    </location>
</feature>
<reference evidence="11" key="1">
    <citation type="journal article" date="2019" name="Int. J. Syst. Evol. Microbiol.">
        <title>The Global Catalogue of Microorganisms (GCM) 10K type strain sequencing project: providing services to taxonomists for standard genome sequencing and annotation.</title>
        <authorList>
            <consortium name="The Broad Institute Genomics Platform"/>
            <consortium name="The Broad Institute Genome Sequencing Center for Infectious Disease"/>
            <person name="Wu L."/>
            <person name="Ma J."/>
        </authorList>
    </citation>
    <scope>NUCLEOTIDE SEQUENCE [LARGE SCALE GENOMIC DNA]</scope>
    <source>
        <strain evidence="11">JCM 18720</strain>
    </source>
</reference>
<evidence type="ECO:0000313" key="11">
    <source>
        <dbReference type="Proteomes" id="UP001501600"/>
    </source>
</evidence>
<evidence type="ECO:0000256" key="1">
    <source>
        <dbReference type="ARBA" id="ARBA00001932"/>
    </source>
</evidence>
<dbReference type="InterPro" id="IPR005101">
    <property type="entry name" value="Cryptochr/Photolyase_FAD-bd"/>
</dbReference>
<dbReference type="InterPro" id="IPR036155">
    <property type="entry name" value="Crypto/Photolyase_N_sf"/>
</dbReference>